<dbReference type="Proteomes" id="UP001344906">
    <property type="component" value="Unassembled WGS sequence"/>
</dbReference>
<feature type="transmembrane region" description="Helical" evidence="1">
    <location>
        <begin position="26"/>
        <end position="47"/>
    </location>
</feature>
<feature type="transmembrane region" description="Helical" evidence="1">
    <location>
        <begin position="294"/>
        <end position="313"/>
    </location>
</feature>
<keyword evidence="1" id="KW-0812">Transmembrane</keyword>
<feature type="transmembrane region" description="Helical" evidence="1">
    <location>
        <begin position="187"/>
        <end position="206"/>
    </location>
</feature>
<accession>A0ABQ6G858</accession>
<feature type="transmembrane region" description="Helical" evidence="1">
    <location>
        <begin position="266"/>
        <end position="287"/>
    </location>
</feature>
<feature type="transmembrane region" description="Helical" evidence="1">
    <location>
        <begin position="118"/>
        <end position="140"/>
    </location>
</feature>
<proteinExistence type="predicted"/>
<dbReference type="RefSeq" id="WP_338258011.1">
    <property type="nucleotide sequence ID" value="NZ_BSRI01000002.1"/>
</dbReference>
<evidence type="ECO:0000313" key="3">
    <source>
        <dbReference type="Proteomes" id="UP001344906"/>
    </source>
</evidence>
<feature type="transmembrane region" description="Helical" evidence="1">
    <location>
        <begin position="161"/>
        <end position="181"/>
    </location>
</feature>
<reference evidence="2 3" key="1">
    <citation type="submission" date="2023-02" db="EMBL/GenBank/DDBJ databases">
        <title>Dictyobacter halimunensis sp. nov., a new member of the class Ktedonobacteria from forest soil in a geothermal area.</title>
        <authorList>
            <person name="Rachmania M.K."/>
            <person name="Ningsih F."/>
            <person name="Sakai Y."/>
            <person name="Yabe S."/>
            <person name="Yokota A."/>
            <person name="Sjamsuridzal W."/>
        </authorList>
    </citation>
    <scope>NUCLEOTIDE SEQUENCE [LARGE SCALE GENOMIC DNA]</scope>
    <source>
        <strain evidence="2 3">S3.2.2.5</strain>
    </source>
</reference>
<comment type="caution">
    <text evidence="2">The sequence shown here is derived from an EMBL/GenBank/DDBJ whole genome shotgun (WGS) entry which is preliminary data.</text>
</comment>
<keyword evidence="1" id="KW-1133">Transmembrane helix</keyword>
<feature type="transmembrane region" description="Helical" evidence="1">
    <location>
        <begin position="227"/>
        <end position="246"/>
    </location>
</feature>
<protein>
    <submittedName>
        <fullName evidence="2">Uncharacterized protein</fullName>
    </submittedName>
</protein>
<feature type="transmembrane region" description="Helical" evidence="1">
    <location>
        <begin position="325"/>
        <end position="348"/>
    </location>
</feature>
<organism evidence="2 3">
    <name type="scientific">Dictyobacter halimunensis</name>
    <dbReference type="NCBI Taxonomy" id="3026934"/>
    <lineage>
        <taxon>Bacteria</taxon>
        <taxon>Bacillati</taxon>
        <taxon>Chloroflexota</taxon>
        <taxon>Ktedonobacteria</taxon>
        <taxon>Ktedonobacterales</taxon>
        <taxon>Dictyobacteraceae</taxon>
        <taxon>Dictyobacter</taxon>
    </lineage>
</organism>
<feature type="transmembrane region" description="Helical" evidence="1">
    <location>
        <begin position="53"/>
        <end position="73"/>
    </location>
</feature>
<dbReference type="EMBL" id="BSRI01000002">
    <property type="protein sequence ID" value="GLV60827.1"/>
    <property type="molecule type" value="Genomic_DNA"/>
</dbReference>
<evidence type="ECO:0000313" key="2">
    <source>
        <dbReference type="EMBL" id="GLV60827.1"/>
    </source>
</evidence>
<keyword evidence="3" id="KW-1185">Reference proteome</keyword>
<evidence type="ECO:0000256" key="1">
    <source>
        <dbReference type="SAM" id="Phobius"/>
    </source>
</evidence>
<gene>
    <name evidence="2" type="ORF">KDH_76460</name>
</gene>
<name>A0ABQ6G858_9CHLR</name>
<keyword evidence="1" id="KW-0472">Membrane</keyword>
<feature type="transmembrane region" description="Helical" evidence="1">
    <location>
        <begin position="85"/>
        <end position="106"/>
    </location>
</feature>
<sequence length="358" mass="38115">MGNVLSIDTGEYSQDSSPTQRLARGYGFVSAGAHTLIGITMLTLLFLTDGSVLIKGIEVVLSLSMLVASLLMWSELKLKEQQTPGGVLLAGDLALAASFLYLGVAIPAFHQGYVTPTFALAQFITVLIGLIAGSGALALAGSLKVARPRGAVRFSDIVRDGVLLITGTILFGIGLSQLALADLKAPQWSWISFLGITIPGMLLLVGREGVKERCEGVRGWRRVPAQLLIELLLIVGLAIMLYGSYANLTLGANGYLVGIKGSAAGFRLWLIAALLLLGVRGGFKLIFGHRHDRLWYRVLNNLLYAMLLIPFIYGARSIFTGQPPLVRIGAAWPAVVPILIAAILLLVVGRAVDQKGCA</sequence>